<evidence type="ECO:0000256" key="3">
    <source>
        <dbReference type="PIRSR" id="PIRSR600183-50"/>
    </source>
</evidence>
<dbReference type="InterPro" id="IPR022657">
    <property type="entry name" value="De-COase2_CS"/>
</dbReference>
<dbReference type="SUPFAM" id="SSF50621">
    <property type="entry name" value="Alanine racemase C-terminal domain-like"/>
    <property type="match status" value="1"/>
</dbReference>
<dbReference type="SUPFAM" id="SSF51419">
    <property type="entry name" value="PLP-binding barrel"/>
    <property type="match status" value="1"/>
</dbReference>
<keyword evidence="6" id="KW-1185">Reference proteome</keyword>
<organism evidence="5 6">
    <name type="scientific">Mesorhizobium tianshanense</name>
    <dbReference type="NCBI Taxonomy" id="39844"/>
    <lineage>
        <taxon>Bacteria</taxon>
        <taxon>Pseudomonadati</taxon>
        <taxon>Pseudomonadota</taxon>
        <taxon>Alphaproteobacteria</taxon>
        <taxon>Hyphomicrobiales</taxon>
        <taxon>Phyllobacteriaceae</taxon>
        <taxon>Mesorhizobium</taxon>
    </lineage>
</organism>
<evidence type="ECO:0000313" key="6">
    <source>
        <dbReference type="Proteomes" id="UP000317122"/>
    </source>
</evidence>
<dbReference type="RefSeq" id="WP_145722889.1">
    <property type="nucleotide sequence ID" value="NZ_BSPF01000005.1"/>
</dbReference>
<name>A0A562MLI4_9HYPH</name>
<dbReference type="PANTHER" id="PTHR43727:SF2">
    <property type="entry name" value="GROUP IV DECARBOXYLASE"/>
    <property type="match status" value="1"/>
</dbReference>
<evidence type="ECO:0000256" key="2">
    <source>
        <dbReference type="ARBA" id="ARBA00022898"/>
    </source>
</evidence>
<dbReference type="InterPro" id="IPR029066">
    <property type="entry name" value="PLP-binding_barrel"/>
</dbReference>
<dbReference type="OrthoDB" id="9802241at2"/>
<dbReference type="Gene3D" id="3.20.20.10">
    <property type="entry name" value="Alanine racemase"/>
    <property type="match status" value="1"/>
</dbReference>
<comment type="cofactor">
    <cofactor evidence="1 3">
        <name>pyridoxal 5'-phosphate</name>
        <dbReference type="ChEBI" id="CHEBI:597326"/>
    </cofactor>
</comment>
<dbReference type="GO" id="GO:0009089">
    <property type="term" value="P:lysine biosynthetic process via diaminopimelate"/>
    <property type="evidence" value="ECO:0007669"/>
    <property type="project" value="TreeGrafter"/>
</dbReference>
<dbReference type="EMBL" id="VLKT01000075">
    <property type="protein sequence ID" value="TWI20773.1"/>
    <property type="molecule type" value="Genomic_DNA"/>
</dbReference>
<dbReference type="CDD" id="cd06842">
    <property type="entry name" value="PLPDE_III_Y4yA_like"/>
    <property type="match status" value="1"/>
</dbReference>
<dbReference type="Proteomes" id="UP000317122">
    <property type="component" value="Unassembled WGS sequence"/>
</dbReference>
<dbReference type="Gene3D" id="2.40.37.10">
    <property type="entry name" value="Lyase, Ornithine Decarboxylase, Chain A, domain 1"/>
    <property type="match status" value="1"/>
</dbReference>
<dbReference type="PRINTS" id="PR01179">
    <property type="entry name" value="ODADCRBXLASE"/>
</dbReference>
<keyword evidence="2 3" id="KW-0663">Pyridoxal phosphate</keyword>
<feature type="active site" description="Proton donor" evidence="3">
    <location>
        <position position="388"/>
    </location>
</feature>
<dbReference type="InterPro" id="IPR042152">
    <property type="entry name" value="Y4yA-like"/>
</dbReference>
<evidence type="ECO:0000256" key="1">
    <source>
        <dbReference type="ARBA" id="ARBA00001933"/>
    </source>
</evidence>
<gene>
    <name evidence="5" type="ORF">IQ26_06938</name>
</gene>
<dbReference type="PROSITE" id="PS00879">
    <property type="entry name" value="ODR_DC_2_2"/>
    <property type="match status" value="1"/>
</dbReference>
<dbReference type="GO" id="GO:0008836">
    <property type="term" value="F:diaminopimelate decarboxylase activity"/>
    <property type="evidence" value="ECO:0007669"/>
    <property type="project" value="TreeGrafter"/>
</dbReference>
<dbReference type="InterPro" id="IPR009006">
    <property type="entry name" value="Ala_racemase/Decarboxylase_C"/>
</dbReference>
<sequence length="457" mass="49291">MTLHCHKLGAGLPPILRPSTAELLARDTQRLAEWVARHGSPLNLIWPDELQENLAALRVVLTESDVAHAVYYGAKVNKSPGLIQAALRAGAGIDVSSLYELRDARQLGADGARLVATGPAKTAAFHSALVGCSALTSVDSPEELDDLVNCLPANGNVQPILLRLRPTGQAMSRFGMPADAIRHCLSHIAGDGRLRFDGLHFHVSGYRWESRVEALEEAAGLIREARALGFSPRLIDIGGGMPIQYVDQMAYQNHLKAQTPDDYRTGTVPASFYPYGGALSAADWLRQFLRAPMAKGCSIASYLADEGLVLGMEPGRALSDQAAISVFRVSRVKALDADAHVIFIEGSSFSACETWFASEFLVDPILVPVTPPSAAAKSIRGYLAGHSCLDEDVLCNRWLTFPVAPRAGDLLVYANTGGYQMDLLENEFHRHPMPSRLCVVQDAHGQPALVPDTIGET</sequence>
<dbReference type="AlphaFoldDB" id="A0A562MLI4"/>
<protein>
    <submittedName>
        <fullName evidence="5">Diaminopimelate decarboxylase</fullName>
    </submittedName>
</protein>
<evidence type="ECO:0000313" key="5">
    <source>
        <dbReference type="EMBL" id="TWI20773.1"/>
    </source>
</evidence>
<dbReference type="InterPro" id="IPR022644">
    <property type="entry name" value="De-COase2_N"/>
</dbReference>
<dbReference type="InterPro" id="IPR000183">
    <property type="entry name" value="Orn/DAP/Arg_de-COase"/>
</dbReference>
<reference evidence="5 6" key="1">
    <citation type="journal article" date="2015" name="Stand. Genomic Sci.">
        <title>Genomic Encyclopedia of Bacterial and Archaeal Type Strains, Phase III: the genomes of soil and plant-associated and newly described type strains.</title>
        <authorList>
            <person name="Whitman W.B."/>
            <person name="Woyke T."/>
            <person name="Klenk H.P."/>
            <person name="Zhou Y."/>
            <person name="Lilburn T.G."/>
            <person name="Beck B.J."/>
            <person name="De Vos P."/>
            <person name="Vandamme P."/>
            <person name="Eisen J.A."/>
            <person name="Garrity G."/>
            <person name="Hugenholtz P."/>
            <person name="Kyrpides N.C."/>
        </authorList>
    </citation>
    <scope>NUCLEOTIDE SEQUENCE [LARGE SCALE GENOMIC DNA]</scope>
    <source>
        <strain evidence="5 6">CGMCC 1.2546</strain>
    </source>
</reference>
<feature type="modified residue" description="N6-(pyridoxal phosphate)lysine" evidence="3">
    <location>
        <position position="75"/>
    </location>
</feature>
<dbReference type="Pfam" id="PF02784">
    <property type="entry name" value="Orn_Arg_deC_N"/>
    <property type="match status" value="1"/>
</dbReference>
<feature type="domain" description="Orn/DAP/Arg decarboxylase 2 N-terminal" evidence="4">
    <location>
        <begin position="67"/>
        <end position="248"/>
    </location>
</feature>
<proteinExistence type="predicted"/>
<accession>A0A562MLI4</accession>
<comment type="caution">
    <text evidence="5">The sequence shown here is derived from an EMBL/GenBank/DDBJ whole genome shotgun (WGS) entry which is preliminary data.</text>
</comment>
<evidence type="ECO:0000259" key="4">
    <source>
        <dbReference type="Pfam" id="PF02784"/>
    </source>
</evidence>
<dbReference type="PANTHER" id="PTHR43727">
    <property type="entry name" value="DIAMINOPIMELATE DECARBOXYLASE"/>
    <property type="match status" value="1"/>
</dbReference>